<keyword evidence="4 9" id="KW-0479">Metal-binding</keyword>
<dbReference type="InterPro" id="IPR045357">
    <property type="entry name" value="Aminopeptidase_N-like_N"/>
</dbReference>
<feature type="domain" description="ERAP1-like C-terminal" evidence="13">
    <location>
        <begin position="574"/>
        <end position="886"/>
    </location>
</feature>
<dbReference type="GO" id="GO:0008270">
    <property type="term" value="F:zinc ion binding"/>
    <property type="evidence" value="ECO:0007669"/>
    <property type="project" value="UniProtKB-UniRule"/>
</dbReference>
<keyword evidence="11" id="KW-0812">Transmembrane</keyword>
<feature type="site" description="Transition state stabilizer" evidence="10">
    <location>
        <position position="440"/>
    </location>
</feature>
<evidence type="ECO:0000259" key="12">
    <source>
        <dbReference type="Pfam" id="PF01433"/>
    </source>
</evidence>
<dbReference type="EMBL" id="GL883007">
    <property type="protein sequence ID" value="EGG24449.1"/>
    <property type="molecule type" value="Genomic_DNA"/>
</dbReference>
<feature type="binding site" evidence="9">
    <location>
        <position position="377"/>
    </location>
    <ligand>
        <name>Zn(2+)</name>
        <dbReference type="ChEBI" id="CHEBI:29105"/>
        <note>catalytic</note>
    </ligand>
</feature>
<dbReference type="Gene3D" id="2.60.40.1730">
    <property type="entry name" value="tricorn interacting facor f3 domain"/>
    <property type="match status" value="1"/>
</dbReference>
<evidence type="ECO:0000256" key="3">
    <source>
        <dbReference type="ARBA" id="ARBA00022670"/>
    </source>
</evidence>
<dbReference type="PANTHER" id="PTHR11533:SF174">
    <property type="entry name" value="PUROMYCIN-SENSITIVE AMINOPEPTIDASE-RELATED"/>
    <property type="match status" value="1"/>
</dbReference>
<feature type="domain" description="Peptidase M1 membrane alanine aminopeptidase" evidence="12">
    <location>
        <begin position="283"/>
        <end position="498"/>
    </location>
</feature>
<dbReference type="InterPro" id="IPR024571">
    <property type="entry name" value="ERAP1-like_C_dom"/>
</dbReference>
<dbReference type="Pfam" id="PF11838">
    <property type="entry name" value="ERAP1_C"/>
    <property type="match status" value="1"/>
</dbReference>
<dbReference type="SUPFAM" id="SSF63737">
    <property type="entry name" value="Leukotriene A4 hydrolase N-terminal domain"/>
    <property type="match status" value="1"/>
</dbReference>
<dbReference type="AlphaFoldDB" id="F4PJG3"/>
<dbReference type="GO" id="GO:0070006">
    <property type="term" value="F:metalloaminopeptidase activity"/>
    <property type="evidence" value="ECO:0007669"/>
    <property type="project" value="TreeGrafter"/>
</dbReference>
<evidence type="ECO:0000256" key="6">
    <source>
        <dbReference type="ARBA" id="ARBA00022833"/>
    </source>
</evidence>
<proteinExistence type="inferred from homology"/>
<evidence type="ECO:0000313" key="16">
    <source>
        <dbReference type="Proteomes" id="UP000007797"/>
    </source>
</evidence>
<keyword evidence="3 11" id="KW-0645">Protease</keyword>
<dbReference type="KEGG" id="dfa:DFA_06599"/>
<evidence type="ECO:0000256" key="7">
    <source>
        <dbReference type="ARBA" id="ARBA00023049"/>
    </source>
</evidence>
<protein>
    <recommendedName>
        <fullName evidence="11">Aminopeptidase</fullName>
        <ecNumber evidence="11">3.4.11.-</ecNumber>
    </recommendedName>
</protein>
<dbReference type="GO" id="GO:0016020">
    <property type="term" value="C:membrane"/>
    <property type="evidence" value="ECO:0007669"/>
    <property type="project" value="TreeGrafter"/>
</dbReference>
<dbReference type="Pfam" id="PF01433">
    <property type="entry name" value="Peptidase_M1"/>
    <property type="match status" value="1"/>
</dbReference>
<feature type="binding site" evidence="9">
    <location>
        <position position="354"/>
    </location>
    <ligand>
        <name>Zn(2+)</name>
        <dbReference type="ChEBI" id="CHEBI:29105"/>
        <note>catalytic</note>
    </ligand>
</feature>
<feature type="active site" description="Proton acceptor" evidence="8">
    <location>
        <position position="355"/>
    </location>
</feature>
<feature type="domain" description="Aminopeptidase N-like N-terminal" evidence="14">
    <location>
        <begin position="68"/>
        <end position="248"/>
    </location>
</feature>
<dbReference type="PANTHER" id="PTHR11533">
    <property type="entry name" value="PROTEASE M1 ZINC METALLOPROTEASE"/>
    <property type="match status" value="1"/>
</dbReference>
<dbReference type="InterPro" id="IPR027268">
    <property type="entry name" value="Peptidase_M4/M1_CTD_sf"/>
</dbReference>
<dbReference type="OMA" id="MMEYVAI"/>
<dbReference type="InterPro" id="IPR042097">
    <property type="entry name" value="Aminopeptidase_N-like_N_sf"/>
</dbReference>
<dbReference type="PRINTS" id="PR00756">
    <property type="entry name" value="ALADIPTASE"/>
</dbReference>
<evidence type="ECO:0000256" key="8">
    <source>
        <dbReference type="PIRSR" id="PIRSR634016-1"/>
    </source>
</evidence>
<dbReference type="EC" id="3.4.11.-" evidence="11"/>
<evidence type="ECO:0000256" key="10">
    <source>
        <dbReference type="PIRSR" id="PIRSR634016-4"/>
    </source>
</evidence>
<feature type="binding site" evidence="9">
    <location>
        <position position="358"/>
    </location>
    <ligand>
        <name>Zn(2+)</name>
        <dbReference type="ChEBI" id="CHEBI:29105"/>
        <note>catalytic</note>
    </ligand>
</feature>
<dbReference type="GO" id="GO:0043171">
    <property type="term" value="P:peptide catabolic process"/>
    <property type="evidence" value="ECO:0007669"/>
    <property type="project" value="TreeGrafter"/>
</dbReference>
<evidence type="ECO:0000256" key="2">
    <source>
        <dbReference type="ARBA" id="ARBA00022438"/>
    </source>
</evidence>
<keyword evidence="7 11" id="KW-0482">Metalloprotease</keyword>
<dbReference type="FunFam" id="1.10.390.10:FF:000001">
    <property type="entry name" value="Aminopeptidase"/>
    <property type="match status" value="1"/>
</dbReference>
<dbReference type="STRING" id="1054147.F4PJG3"/>
<dbReference type="GeneID" id="14875992"/>
<keyword evidence="5 11" id="KW-0378">Hydrolase</keyword>
<dbReference type="GO" id="GO:0005615">
    <property type="term" value="C:extracellular space"/>
    <property type="evidence" value="ECO:0007669"/>
    <property type="project" value="TreeGrafter"/>
</dbReference>
<name>F4PJG3_CACFS</name>
<dbReference type="MEROPS" id="M01.A31"/>
<keyword evidence="6 9" id="KW-0862">Zinc</keyword>
<keyword evidence="11" id="KW-0472">Membrane</keyword>
<sequence length="908" mass="103552">MNIKNKSVVLTVLVLFISFVIYHQNNNNHLTFINYIFNTTTTMTTTTATTSKYLFDRGDRLVLPDNVVPKSYNLHLYPNIKAFTFRGQVDITLQVNKPTTTIVIHSIEIAIQSATINNNNKAINIEYDTTDEVAVLTFEKEVSPSDSAVLAIAFTGELNDKLKGFYRSKYVVNGEDRYVATTQFEATDARRAFPCFDEPALKAEFYITITTEKHLTALSNQPEVSLTDNADGTHTYVFEKTPRMSTYIVAFVVGEFDYVEGFTKSGVRTRIYQSIGKEEKGDFALDVAIRALDFFEEYFEIPFPLKKCDHIAIGSFTFGAMENFGLITYRESILLTSPQTTLRTKQRITEVIGHELAHQWFGNLVTMEWWSQLWLNEGFATYMGVLVTDHLFPEWNDWLDFSEIYRNGALGLDALENSHPIEVPVHNSAQINEIFDAISYNKGACVIQMVATRYGDAFRQGLNHYLTKFKYQNTNTEDLWDSISLKANDNVKDFVDAYTKKAGYPVVSFTRSQGSCCSYHVSQRQFRFTETADVSKDPIWKCHIQVETRDKQSQEIMLDSREKDVTINVKEGEWFKPNYKQTGYYRIQYDQSIIDLLLPAIKSLELPAADRLGLLSDANALSKALQTPLSVFMDLVSAFENENEFSIWSFIMDRLSVLLAITEDQPYHQQLEKFVVKLLTPLSTKLGFESVKGESSSDVLLREKVNTRLGLLGYAPIVEESKKRFAKHLDGSSPLTADVRAVVLHTVVRNGDEAVQDQVIELYKKAKVVAEKNSYLQTIGLNRSPSGVEKALKFSLTEFVNMQDTFIVWSGVGHAQRSHTWKYFVDNFKSINDRFKESGLFGRIITSTLAYRLSDQQIEIAEKFLLKDNAIPIAHRSILQDIESIKTNGKWFESFNNDLSQWLNKQNL</sequence>
<dbReference type="CDD" id="cd09601">
    <property type="entry name" value="M1_APN-Q_like"/>
    <property type="match status" value="1"/>
</dbReference>
<keyword evidence="16" id="KW-1185">Reference proteome</keyword>
<dbReference type="Gene3D" id="2.60.40.1910">
    <property type="match status" value="1"/>
</dbReference>
<evidence type="ECO:0000256" key="4">
    <source>
        <dbReference type="ARBA" id="ARBA00022723"/>
    </source>
</evidence>
<reference evidence="16" key="1">
    <citation type="journal article" date="2011" name="Genome Res.">
        <title>Phylogeny-wide analysis of social amoeba genomes highlights ancient origins for complex intercellular communication.</title>
        <authorList>
            <person name="Heidel A.J."/>
            <person name="Lawal H.M."/>
            <person name="Felder M."/>
            <person name="Schilde C."/>
            <person name="Helps N.R."/>
            <person name="Tunggal B."/>
            <person name="Rivero F."/>
            <person name="John U."/>
            <person name="Schleicher M."/>
            <person name="Eichinger L."/>
            <person name="Platzer M."/>
            <person name="Noegel A.A."/>
            <person name="Schaap P."/>
            <person name="Gloeckner G."/>
        </authorList>
    </citation>
    <scope>NUCLEOTIDE SEQUENCE [LARGE SCALE GENOMIC DNA]</scope>
    <source>
        <strain evidence="16">SH3</strain>
    </source>
</reference>
<dbReference type="GO" id="GO:0006508">
    <property type="term" value="P:proteolysis"/>
    <property type="evidence" value="ECO:0007669"/>
    <property type="project" value="UniProtKB-KW"/>
</dbReference>
<dbReference type="Pfam" id="PF17900">
    <property type="entry name" value="Peptidase_M1_N"/>
    <property type="match status" value="1"/>
</dbReference>
<evidence type="ECO:0000313" key="15">
    <source>
        <dbReference type="EMBL" id="EGG24449.1"/>
    </source>
</evidence>
<dbReference type="InterPro" id="IPR001930">
    <property type="entry name" value="Peptidase_M1"/>
</dbReference>
<dbReference type="Gene3D" id="1.10.390.10">
    <property type="entry name" value="Neutral Protease Domain 2"/>
    <property type="match status" value="1"/>
</dbReference>
<dbReference type="FunFam" id="1.25.50.20:FF:000002">
    <property type="entry name" value="Aminopeptidase"/>
    <property type="match status" value="1"/>
</dbReference>
<keyword evidence="2 11" id="KW-0031">Aminopeptidase</keyword>
<dbReference type="Proteomes" id="UP000007797">
    <property type="component" value="Unassembled WGS sequence"/>
</dbReference>
<evidence type="ECO:0000256" key="5">
    <source>
        <dbReference type="ARBA" id="ARBA00022801"/>
    </source>
</evidence>
<comment type="similarity">
    <text evidence="1 11">Belongs to the peptidase M1 family.</text>
</comment>
<evidence type="ECO:0000256" key="9">
    <source>
        <dbReference type="PIRSR" id="PIRSR634016-3"/>
    </source>
</evidence>
<dbReference type="GO" id="GO:0005737">
    <property type="term" value="C:cytoplasm"/>
    <property type="evidence" value="ECO:0007669"/>
    <property type="project" value="TreeGrafter"/>
</dbReference>
<dbReference type="InterPro" id="IPR034016">
    <property type="entry name" value="M1_APN-typ"/>
</dbReference>
<keyword evidence="11" id="KW-1133">Transmembrane helix</keyword>
<dbReference type="Gene3D" id="1.25.50.20">
    <property type="match status" value="1"/>
</dbReference>
<comment type="cofactor">
    <cofactor evidence="9 11">
        <name>Zn(2+)</name>
        <dbReference type="ChEBI" id="CHEBI:29105"/>
    </cofactor>
    <text evidence="9 11">Binds 1 zinc ion per subunit.</text>
</comment>
<dbReference type="RefSeq" id="XP_004362300.1">
    <property type="nucleotide sequence ID" value="XM_004362243.1"/>
</dbReference>
<evidence type="ECO:0000259" key="13">
    <source>
        <dbReference type="Pfam" id="PF11838"/>
    </source>
</evidence>
<evidence type="ECO:0000259" key="14">
    <source>
        <dbReference type="Pfam" id="PF17900"/>
    </source>
</evidence>
<feature type="transmembrane region" description="Helical" evidence="11">
    <location>
        <begin position="7"/>
        <end position="24"/>
    </location>
</feature>
<organism evidence="15 16">
    <name type="scientific">Cavenderia fasciculata</name>
    <name type="common">Slime mold</name>
    <name type="synonym">Dictyostelium fasciculatum</name>
    <dbReference type="NCBI Taxonomy" id="261658"/>
    <lineage>
        <taxon>Eukaryota</taxon>
        <taxon>Amoebozoa</taxon>
        <taxon>Evosea</taxon>
        <taxon>Eumycetozoa</taxon>
        <taxon>Dictyostelia</taxon>
        <taxon>Acytosteliales</taxon>
        <taxon>Cavenderiaceae</taxon>
        <taxon>Cavenderia</taxon>
    </lineage>
</organism>
<dbReference type="SUPFAM" id="SSF55486">
    <property type="entry name" value="Metalloproteases ('zincins'), catalytic domain"/>
    <property type="match status" value="1"/>
</dbReference>
<evidence type="ECO:0000256" key="11">
    <source>
        <dbReference type="RuleBase" id="RU364040"/>
    </source>
</evidence>
<evidence type="ECO:0000256" key="1">
    <source>
        <dbReference type="ARBA" id="ARBA00010136"/>
    </source>
</evidence>
<dbReference type="GO" id="GO:0042277">
    <property type="term" value="F:peptide binding"/>
    <property type="evidence" value="ECO:0007669"/>
    <property type="project" value="TreeGrafter"/>
</dbReference>
<dbReference type="FunFam" id="2.60.40.1730:FF:000002">
    <property type="entry name" value="Aminopeptidase"/>
    <property type="match status" value="1"/>
</dbReference>
<gene>
    <name evidence="15" type="primary">psaB</name>
    <name evidence="15" type="ORF">DFA_06599</name>
</gene>
<dbReference type="OrthoDB" id="15827at2759"/>
<accession>F4PJG3</accession>
<dbReference type="InterPro" id="IPR014782">
    <property type="entry name" value="Peptidase_M1_dom"/>
</dbReference>
<dbReference type="InterPro" id="IPR050344">
    <property type="entry name" value="Peptidase_M1_aminopeptidases"/>
</dbReference>